<reference evidence="1" key="1">
    <citation type="submission" date="2020-05" db="UniProtKB">
        <authorList>
            <consortium name="EnsemblMetazoa"/>
        </authorList>
    </citation>
    <scope>IDENTIFICATION</scope>
    <source>
        <strain evidence="1">Aabys</strain>
    </source>
</reference>
<dbReference type="AlphaFoldDB" id="A0A1I8NJX8"/>
<proteinExistence type="predicted"/>
<sequence length="287" mass="32341">MDGTNQHPDKFKVWCKWLGHYHTLLYGICLSYNLRQSIFHTKCAFPIPYYCCYGIILVLLVMVLASAAIPDGIKTGNSKELLPWIILTPLMTLICVVIYFLVKTPTKIGMVILIVSNIAAWYPIFKLYRQIKAEKEAKETAEFHIGNTIIHYSGTIMDLHAAEEAAVASEERHLSHSGHKHVSYNTMDSVHHHHGYGHDLSSSKHLAPTMIHTAAHPTYPVTESETHTTTSFYSSVANENDTVGLRDGTAEKPTTSRNAGHEVYKVKKISKIERDLKESKKKEPKDN</sequence>
<protein>
    <submittedName>
        <fullName evidence="1">Uncharacterized protein</fullName>
    </submittedName>
</protein>
<organism evidence="1">
    <name type="scientific">Musca domestica</name>
    <name type="common">House fly</name>
    <dbReference type="NCBI Taxonomy" id="7370"/>
    <lineage>
        <taxon>Eukaryota</taxon>
        <taxon>Metazoa</taxon>
        <taxon>Ecdysozoa</taxon>
        <taxon>Arthropoda</taxon>
        <taxon>Hexapoda</taxon>
        <taxon>Insecta</taxon>
        <taxon>Pterygota</taxon>
        <taxon>Neoptera</taxon>
        <taxon>Endopterygota</taxon>
        <taxon>Diptera</taxon>
        <taxon>Brachycera</taxon>
        <taxon>Muscomorpha</taxon>
        <taxon>Muscoidea</taxon>
        <taxon>Muscidae</taxon>
        <taxon>Musca</taxon>
    </lineage>
</organism>
<name>A0A1I8NJX8_MUSDO</name>
<accession>A0A1I8NJX8</accession>
<dbReference type="VEuPathDB" id="VectorBase:MDOMA2_007442"/>
<dbReference type="VEuPathDB" id="VectorBase:MDOA016364"/>
<evidence type="ECO:0000313" key="1">
    <source>
        <dbReference type="EnsemblMetazoa" id="MDOA016364-PA"/>
    </source>
</evidence>
<dbReference type="EnsemblMetazoa" id="MDOA016364-RA">
    <property type="protein sequence ID" value="MDOA016364-PA"/>
    <property type="gene ID" value="MDOA016364"/>
</dbReference>